<keyword evidence="7" id="KW-0503">Monooxygenase</keyword>
<evidence type="ECO:0000256" key="1">
    <source>
        <dbReference type="ARBA" id="ARBA00001974"/>
    </source>
</evidence>
<keyword evidence="10" id="KW-1185">Reference proteome</keyword>
<proteinExistence type="inferred from homology"/>
<keyword evidence="6" id="KW-0560">Oxidoreductase</keyword>
<evidence type="ECO:0000256" key="6">
    <source>
        <dbReference type="ARBA" id="ARBA00023002"/>
    </source>
</evidence>
<organism evidence="9 10">
    <name type="scientific">Luteimonas terrae</name>
    <dbReference type="NCBI Taxonomy" id="1530191"/>
    <lineage>
        <taxon>Bacteria</taxon>
        <taxon>Pseudomonadati</taxon>
        <taxon>Pseudomonadota</taxon>
        <taxon>Gammaproteobacteria</taxon>
        <taxon>Lysobacterales</taxon>
        <taxon>Lysobacteraceae</taxon>
        <taxon>Luteimonas</taxon>
    </lineage>
</organism>
<dbReference type="PANTHER" id="PTHR43876">
    <property type="entry name" value="UBIQUINONE BIOSYNTHESIS MONOOXYGENASE COQ6, MITOCHONDRIAL"/>
    <property type="match status" value="1"/>
</dbReference>
<dbReference type="GO" id="GO:0071949">
    <property type="term" value="F:FAD binding"/>
    <property type="evidence" value="ECO:0007669"/>
    <property type="project" value="InterPro"/>
</dbReference>
<evidence type="ECO:0000259" key="8">
    <source>
        <dbReference type="Pfam" id="PF01494"/>
    </source>
</evidence>
<dbReference type="InterPro" id="IPR018168">
    <property type="entry name" value="Ubi_Hdrlase_CS"/>
</dbReference>
<dbReference type="PROSITE" id="PS51257">
    <property type="entry name" value="PROKAR_LIPOPROTEIN"/>
    <property type="match status" value="1"/>
</dbReference>
<keyword evidence="4" id="KW-0285">Flavoprotein</keyword>
<dbReference type="AlphaFoldDB" id="A0A4V3AN99"/>
<dbReference type="PROSITE" id="PS01304">
    <property type="entry name" value="UBIH"/>
    <property type="match status" value="1"/>
</dbReference>
<evidence type="ECO:0000256" key="5">
    <source>
        <dbReference type="ARBA" id="ARBA00022827"/>
    </source>
</evidence>
<dbReference type="InterPro" id="IPR002938">
    <property type="entry name" value="FAD-bd"/>
</dbReference>
<gene>
    <name evidence="9" type="ORF">E2F49_13275</name>
</gene>
<dbReference type="GO" id="GO:0006744">
    <property type="term" value="P:ubiquinone biosynthetic process"/>
    <property type="evidence" value="ECO:0007669"/>
    <property type="project" value="UniProtKB-UniPathway"/>
</dbReference>
<evidence type="ECO:0000313" key="9">
    <source>
        <dbReference type="EMBL" id="TDK30149.1"/>
    </source>
</evidence>
<evidence type="ECO:0000256" key="7">
    <source>
        <dbReference type="ARBA" id="ARBA00023033"/>
    </source>
</evidence>
<dbReference type="UniPathway" id="UPA00232"/>
<reference evidence="9 10" key="1">
    <citation type="submission" date="2019-03" db="EMBL/GenBank/DDBJ databases">
        <title>Luteimonas zhaokaii sp.nov., isolated from the rectal contents of Plateau pika in Yushu, Qinghai Province, China.</title>
        <authorList>
            <person name="Zhang G."/>
        </authorList>
    </citation>
    <scope>NUCLEOTIDE SEQUENCE [LARGE SCALE GENOMIC DNA]</scope>
    <source>
        <strain evidence="9 10">THG-MD21</strain>
    </source>
</reference>
<comment type="pathway">
    <text evidence="2">Cofactor biosynthesis; ubiquinone biosynthesis.</text>
</comment>
<dbReference type="InterPro" id="IPR051205">
    <property type="entry name" value="UbiH/COQ6_monooxygenase"/>
</dbReference>
<accession>A0A4V3AN99</accession>
<dbReference type="Proteomes" id="UP000295543">
    <property type="component" value="Unassembled WGS sequence"/>
</dbReference>
<dbReference type="OrthoDB" id="9769565at2"/>
<dbReference type="SUPFAM" id="SSF51905">
    <property type="entry name" value="FAD/NAD(P)-binding domain"/>
    <property type="match status" value="1"/>
</dbReference>
<dbReference type="Pfam" id="PF01494">
    <property type="entry name" value="FAD_binding_3"/>
    <property type="match status" value="1"/>
</dbReference>
<evidence type="ECO:0000256" key="4">
    <source>
        <dbReference type="ARBA" id="ARBA00022630"/>
    </source>
</evidence>
<evidence type="ECO:0000313" key="10">
    <source>
        <dbReference type="Proteomes" id="UP000295543"/>
    </source>
</evidence>
<dbReference type="RefSeq" id="WP_133394316.1">
    <property type="nucleotide sequence ID" value="NZ_SMTG01000005.1"/>
</dbReference>
<comment type="caution">
    <text evidence="9">The sequence shown here is derived from an EMBL/GenBank/DDBJ whole genome shotgun (WGS) entry which is preliminary data.</text>
</comment>
<evidence type="ECO:0000256" key="3">
    <source>
        <dbReference type="ARBA" id="ARBA00005349"/>
    </source>
</evidence>
<dbReference type="GO" id="GO:0008681">
    <property type="term" value="F:2-octaprenyl-6-methoxyphenol hydroxylase activity"/>
    <property type="evidence" value="ECO:0007669"/>
    <property type="project" value="TreeGrafter"/>
</dbReference>
<keyword evidence="5" id="KW-0274">FAD</keyword>
<comment type="cofactor">
    <cofactor evidence="1">
        <name>FAD</name>
        <dbReference type="ChEBI" id="CHEBI:57692"/>
    </cofactor>
</comment>
<feature type="domain" description="FAD-binding" evidence="8">
    <location>
        <begin position="8"/>
        <end position="320"/>
    </location>
</feature>
<comment type="similarity">
    <text evidence="3">Belongs to the UbiH/COQ6 family.</text>
</comment>
<dbReference type="NCBIfam" id="TIGR01988">
    <property type="entry name" value="Ubi-OHases"/>
    <property type="match status" value="1"/>
</dbReference>
<dbReference type="InterPro" id="IPR010971">
    <property type="entry name" value="UbiH/COQ6"/>
</dbReference>
<dbReference type="InterPro" id="IPR036188">
    <property type="entry name" value="FAD/NAD-bd_sf"/>
</dbReference>
<evidence type="ECO:0000256" key="2">
    <source>
        <dbReference type="ARBA" id="ARBA00004749"/>
    </source>
</evidence>
<sequence>MNRRGQRDVVIVGGGVVGAACALALAAQDLDVVLIEARAPARWSADAPDLRVYAFAHDSAGLLGSFGAWEAVRSTRAHAYRRMQVWDAGGGSELVFDADALGMRELGWIVEHGLLVDRLWARLAAAGVDVRAPAQVEALEEDADGVSLRLEGGGRIDARLAIAADGAASTLRTLAGIGAHTHDYAQAGVVGYIESAEPHRDTAWQRFLATGPLALLPVDGGRSSIVWTLPAEEAARVRALDDTAFADALTRASGGRLGTLTPVSPRAAFPLRRQLADAQVQGRVLVIGDAAHVVHPLAGQGVNLGLRDVIGLADSVADARRRGTRWDAPQRLARWARTRRSESAVAAHAFDAINRTYSNDALLPVLLRSHALGIAQAVPPLRNLLWKRAAGL</sequence>
<name>A0A4V3AN99_9GAMM</name>
<dbReference type="Gene3D" id="3.50.50.60">
    <property type="entry name" value="FAD/NAD(P)-binding domain"/>
    <property type="match status" value="2"/>
</dbReference>
<protein>
    <submittedName>
        <fullName evidence="9">FAD-dependent oxidoreductase</fullName>
    </submittedName>
</protein>
<dbReference type="PANTHER" id="PTHR43876:SF8">
    <property type="entry name" value="2-OCTAPRENYL-6-METHOXYPHENOL HYDROXYLASE"/>
    <property type="match status" value="1"/>
</dbReference>
<dbReference type="EMBL" id="SMTG01000005">
    <property type="protein sequence ID" value="TDK30149.1"/>
    <property type="molecule type" value="Genomic_DNA"/>
</dbReference>
<dbReference type="PRINTS" id="PR00420">
    <property type="entry name" value="RNGMNOXGNASE"/>
</dbReference>